<dbReference type="RefSeq" id="WP_015638332.1">
    <property type="nucleotide sequence ID" value="NC_021236.1"/>
</dbReference>
<proteinExistence type="predicted"/>
<gene>
    <name evidence="2" type="ORF">SLY_1034</name>
</gene>
<evidence type="ECO:0000313" key="3">
    <source>
        <dbReference type="Proteomes" id="UP000013941"/>
    </source>
</evidence>
<name>R4S2E0_PHYAS</name>
<sequence length="93" mass="11298">MQKIKKQRNRYAEDIIEYDPTTGNKTKLIRHRRGGSKLFIKEYHPETSNLIQAIYFYPNGTKYVYIYDSQTGRRIKRTIYNKDNTIRHNQHFN</sequence>
<dbReference type="PATRIC" id="fig|980422.3.peg.951"/>
<evidence type="ECO:0000259" key="1">
    <source>
        <dbReference type="Pfam" id="PF11178"/>
    </source>
</evidence>
<dbReference type="EMBL" id="CP002548">
    <property type="protein sequence ID" value="AGL90948.1"/>
    <property type="molecule type" value="Genomic_DNA"/>
</dbReference>
<accession>R4S2E0</accession>
<feature type="domain" description="DUF2963" evidence="1">
    <location>
        <begin position="38"/>
        <end position="78"/>
    </location>
</feature>
<dbReference type="InterPro" id="IPR021348">
    <property type="entry name" value="DUF2963"/>
</dbReference>
<dbReference type="Pfam" id="PF11178">
    <property type="entry name" value="DUF2963"/>
    <property type="match status" value="1"/>
</dbReference>
<organism evidence="2 3">
    <name type="scientific">Strawberry lethal yellows phytoplasma (CPA) str. NZSb11</name>
    <dbReference type="NCBI Taxonomy" id="980422"/>
    <lineage>
        <taxon>Bacteria</taxon>
        <taxon>Bacillati</taxon>
        <taxon>Mycoplasmatota</taxon>
        <taxon>Mollicutes</taxon>
        <taxon>Acholeplasmatales</taxon>
        <taxon>Acholeplasmataceae</taxon>
        <taxon>Candidatus Phytoplasma</taxon>
        <taxon>16SrXII (Stolbur group)</taxon>
    </lineage>
</organism>
<dbReference type="Proteomes" id="UP000013941">
    <property type="component" value="Chromosome"/>
</dbReference>
<dbReference type="AlphaFoldDB" id="R4S2E0"/>
<dbReference type="HOGENOM" id="CLU_2398362_0_0_14"/>
<evidence type="ECO:0000313" key="2">
    <source>
        <dbReference type="EMBL" id="AGL90948.1"/>
    </source>
</evidence>
<keyword evidence="3" id="KW-1185">Reference proteome</keyword>
<protein>
    <recommendedName>
        <fullName evidence="1">DUF2963 domain-containing protein</fullName>
    </recommendedName>
</protein>
<dbReference type="KEGG" id="nzs:SLY_1034"/>
<reference evidence="2 3" key="1">
    <citation type="journal article" date="2013" name="BMC Genomics">
        <title>Comparison of the complete genome sequence of two closely related isolates of 'Candidatus Phytoplasma australiense' reveals genome plasticity.</title>
        <authorList>
            <person name="Andersen M.T."/>
            <person name="Liefting L.W."/>
            <person name="Havukkala I."/>
            <person name="Beever R.E."/>
        </authorList>
    </citation>
    <scope>NUCLEOTIDE SEQUENCE [LARGE SCALE GENOMIC DNA]</scope>
    <source>
        <strain evidence="2 3">NZSb11</strain>
    </source>
</reference>